<dbReference type="KEGG" id="hty:BN2458_PEG0516"/>
<dbReference type="InterPro" id="IPR036318">
    <property type="entry name" value="FAD-bd_PCMH-like_sf"/>
</dbReference>
<reference evidence="21" key="3">
    <citation type="submission" date="2015-11" db="EMBL/GenBank/DDBJ databases">
        <authorList>
            <person name="Zhang Y."/>
            <person name="Guo Z."/>
        </authorList>
    </citation>
    <scope>NUCLEOTIDE SEQUENCE</scope>
    <source>
        <strain evidence="21">1</strain>
    </source>
</reference>
<accession>A0A099UDL8</accession>
<dbReference type="EC" id="1.3.1.98" evidence="5 19"/>
<dbReference type="Gene3D" id="3.30.465.10">
    <property type="match status" value="1"/>
</dbReference>
<evidence type="ECO:0000256" key="2">
    <source>
        <dbReference type="ARBA" id="ARBA00003921"/>
    </source>
</evidence>
<dbReference type="GO" id="GO:0051301">
    <property type="term" value="P:cell division"/>
    <property type="evidence" value="ECO:0007669"/>
    <property type="project" value="UniProtKB-KW"/>
</dbReference>
<protein>
    <recommendedName>
        <fullName evidence="6 19">UDP-N-acetylenolpyruvoylglucosamine reductase</fullName>
        <ecNumber evidence="5 19">1.3.1.98</ecNumber>
    </recommendedName>
    <alternativeName>
        <fullName evidence="17 19">UDP-N-acetylmuramate dehydrogenase</fullName>
    </alternativeName>
</protein>
<evidence type="ECO:0000256" key="14">
    <source>
        <dbReference type="ARBA" id="ARBA00023002"/>
    </source>
</evidence>
<proteinExistence type="inferred from homology"/>
<gene>
    <name evidence="19" type="primary">murB</name>
    <name evidence="21" type="ORF">BN2458_PEG0516</name>
    <name evidence="22" type="ORF">LS75_000665</name>
</gene>
<evidence type="ECO:0000256" key="6">
    <source>
        <dbReference type="ARBA" id="ARBA00015188"/>
    </source>
</evidence>
<comment type="similarity">
    <text evidence="19">Belongs to the MurB family.</text>
</comment>
<dbReference type="RefSeq" id="WP_034342098.1">
    <property type="nucleotide sequence ID" value="NZ_CAOMJD010000029.1"/>
</dbReference>
<dbReference type="GO" id="GO:0071555">
    <property type="term" value="P:cell wall organization"/>
    <property type="evidence" value="ECO:0007669"/>
    <property type="project" value="UniProtKB-KW"/>
</dbReference>
<dbReference type="GO" id="GO:0050660">
    <property type="term" value="F:flavin adenine dinucleotide binding"/>
    <property type="evidence" value="ECO:0007669"/>
    <property type="project" value="InterPro"/>
</dbReference>
<feature type="domain" description="UDP-N-acetylenolpyruvoylglucosamine reductase C-terminal" evidence="20">
    <location>
        <begin position="176"/>
        <end position="262"/>
    </location>
</feature>
<dbReference type="Proteomes" id="UP000029925">
    <property type="component" value="Unassembled WGS sequence"/>
</dbReference>
<keyword evidence="13 19" id="KW-0573">Peptidoglycan synthesis</keyword>
<dbReference type="GO" id="GO:0009252">
    <property type="term" value="P:peptidoglycan biosynthetic process"/>
    <property type="evidence" value="ECO:0007669"/>
    <property type="project" value="UniProtKB-UniRule"/>
</dbReference>
<keyword evidence="16 19" id="KW-0961">Cell wall biogenesis/degradation</keyword>
<feature type="active site" evidence="19">
    <location>
        <position position="258"/>
    </location>
</feature>
<keyword evidence="12 19" id="KW-0133">Cell shape</keyword>
<comment type="catalytic activity">
    <reaction evidence="18 19">
        <text>UDP-N-acetyl-alpha-D-muramate + NADP(+) = UDP-N-acetyl-3-O-(1-carboxyvinyl)-alpha-D-glucosamine + NADPH + H(+)</text>
        <dbReference type="Rhea" id="RHEA:12248"/>
        <dbReference type="ChEBI" id="CHEBI:15378"/>
        <dbReference type="ChEBI" id="CHEBI:57783"/>
        <dbReference type="ChEBI" id="CHEBI:58349"/>
        <dbReference type="ChEBI" id="CHEBI:68483"/>
        <dbReference type="ChEBI" id="CHEBI:70757"/>
        <dbReference type="EC" id="1.3.1.98"/>
    </reaction>
</comment>
<keyword evidence="10 19" id="KW-0274">FAD</keyword>
<evidence type="ECO:0000256" key="12">
    <source>
        <dbReference type="ARBA" id="ARBA00022960"/>
    </source>
</evidence>
<keyword evidence="8 19" id="KW-0132">Cell division</keyword>
<evidence type="ECO:0000256" key="3">
    <source>
        <dbReference type="ARBA" id="ARBA00004496"/>
    </source>
</evidence>
<comment type="function">
    <text evidence="2 19">Cell wall formation.</text>
</comment>
<dbReference type="STRING" id="76936.BN2458_PEG0516"/>
<keyword evidence="11 19" id="KW-0521">NADP</keyword>
<keyword evidence="7 19" id="KW-0963">Cytoplasm</keyword>
<keyword evidence="14 19" id="KW-0560">Oxidoreductase</keyword>
<dbReference type="PATRIC" id="fig|76936.10.peg.503"/>
<dbReference type="GeneID" id="78150818"/>
<name>A0A099UDL8_9HELI</name>
<evidence type="ECO:0000256" key="8">
    <source>
        <dbReference type="ARBA" id="ARBA00022618"/>
    </source>
</evidence>
<evidence type="ECO:0000256" key="15">
    <source>
        <dbReference type="ARBA" id="ARBA00023306"/>
    </source>
</evidence>
<dbReference type="UniPathway" id="UPA00219"/>
<evidence type="ECO:0000313" key="23">
    <source>
        <dbReference type="Proteomes" id="UP000029925"/>
    </source>
</evidence>
<evidence type="ECO:0000256" key="13">
    <source>
        <dbReference type="ARBA" id="ARBA00022984"/>
    </source>
</evidence>
<comment type="subcellular location">
    <subcellularLocation>
        <location evidence="3 19">Cytoplasm</location>
    </subcellularLocation>
</comment>
<dbReference type="InterPro" id="IPR003170">
    <property type="entry name" value="MurB"/>
</dbReference>
<dbReference type="InterPro" id="IPR016167">
    <property type="entry name" value="FAD-bd_PCMH_sub1"/>
</dbReference>
<sequence>MQSKVIDFSAYSSLKIGVPLEVFVIESPQDLQEALSKNLRIIGKANNLLVSPNAQNLAVLGKNFAYLTEQDNLIEIGGAYSSGRIFSYFKSHNLNGLEFLNALPGSLGGLIKMNAGMKSYEIKNILHSVNINGQWQSIESISMNYRHSGISGIILAARFYKKVGFDMAIWEECVALRKSHPHEPSCGSCFKNPKGDFAGRLLEFVGLKGFCINDAALSEKHANFLINKGKATFDDALSLIALAKKRVFEANGIDLECEVQILH</sequence>
<evidence type="ECO:0000256" key="7">
    <source>
        <dbReference type="ARBA" id="ARBA00022490"/>
    </source>
</evidence>
<dbReference type="InterPro" id="IPR036635">
    <property type="entry name" value="MurB_C_sf"/>
</dbReference>
<evidence type="ECO:0000256" key="4">
    <source>
        <dbReference type="ARBA" id="ARBA00004752"/>
    </source>
</evidence>
<dbReference type="EMBL" id="LN907858">
    <property type="protein sequence ID" value="CUU39402.1"/>
    <property type="molecule type" value="Genomic_DNA"/>
</dbReference>
<dbReference type="Gene3D" id="3.90.78.10">
    <property type="entry name" value="UDP-N-acetylenolpyruvoylglucosamine reductase, C-terminal domain"/>
    <property type="match status" value="1"/>
</dbReference>
<dbReference type="NCBIfam" id="NF010479">
    <property type="entry name" value="PRK13904.1"/>
    <property type="match status" value="1"/>
</dbReference>
<evidence type="ECO:0000256" key="1">
    <source>
        <dbReference type="ARBA" id="ARBA00001974"/>
    </source>
</evidence>
<dbReference type="EMBL" id="JRPF02000001">
    <property type="protein sequence ID" value="TLD79485.1"/>
    <property type="molecule type" value="Genomic_DNA"/>
</dbReference>
<evidence type="ECO:0000256" key="11">
    <source>
        <dbReference type="ARBA" id="ARBA00022857"/>
    </source>
</evidence>
<evidence type="ECO:0000313" key="22">
    <source>
        <dbReference type="EMBL" id="TLD79485.1"/>
    </source>
</evidence>
<dbReference type="NCBIfam" id="TIGR00179">
    <property type="entry name" value="murB"/>
    <property type="match status" value="1"/>
</dbReference>
<dbReference type="SUPFAM" id="SSF56194">
    <property type="entry name" value="Uridine diphospho-N-Acetylenolpyruvylglucosamine reductase, MurB, C-terminal domain"/>
    <property type="match status" value="1"/>
</dbReference>
<dbReference type="SUPFAM" id="SSF56176">
    <property type="entry name" value="FAD-binding/transporter-associated domain-like"/>
    <property type="match status" value="1"/>
</dbReference>
<keyword evidence="9 19" id="KW-0285">Flavoprotein</keyword>
<dbReference type="HAMAP" id="MF_00037">
    <property type="entry name" value="MurB"/>
    <property type="match status" value="1"/>
</dbReference>
<dbReference type="OrthoDB" id="9804753at2"/>
<evidence type="ECO:0000256" key="18">
    <source>
        <dbReference type="ARBA" id="ARBA00048914"/>
    </source>
</evidence>
<dbReference type="GO" id="GO:0008762">
    <property type="term" value="F:UDP-N-acetylmuramate dehydrogenase activity"/>
    <property type="evidence" value="ECO:0007669"/>
    <property type="project" value="UniProtKB-UniRule"/>
</dbReference>
<evidence type="ECO:0000256" key="9">
    <source>
        <dbReference type="ARBA" id="ARBA00022630"/>
    </source>
</evidence>
<dbReference type="GO" id="GO:0005829">
    <property type="term" value="C:cytosol"/>
    <property type="evidence" value="ECO:0007669"/>
    <property type="project" value="TreeGrafter"/>
</dbReference>
<dbReference type="Proteomes" id="UP000064525">
    <property type="component" value="Chromosome I"/>
</dbReference>
<dbReference type="Gene3D" id="3.30.43.10">
    <property type="entry name" value="Uridine Diphospho-n-acetylenolpyruvylglucosamine Reductase, domain 2"/>
    <property type="match status" value="1"/>
</dbReference>
<evidence type="ECO:0000256" key="10">
    <source>
        <dbReference type="ARBA" id="ARBA00022827"/>
    </source>
</evidence>
<evidence type="ECO:0000256" key="5">
    <source>
        <dbReference type="ARBA" id="ARBA00012518"/>
    </source>
</evidence>
<dbReference type="InterPro" id="IPR016169">
    <property type="entry name" value="FAD-bd_PCMH_sub2"/>
</dbReference>
<organism evidence="21 24">
    <name type="scientific">Helicobacter typhlonius</name>
    <dbReference type="NCBI Taxonomy" id="76936"/>
    <lineage>
        <taxon>Bacteria</taxon>
        <taxon>Pseudomonadati</taxon>
        <taxon>Campylobacterota</taxon>
        <taxon>Epsilonproteobacteria</taxon>
        <taxon>Campylobacterales</taxon>
        <taxon>Helicobacteraceae</taxon>
        <taxon>Helicobacter</taxon>
    </lineage>
</organism>
<dbReference type="Pfam" id="PF02873">
    <property type="entry name" value="MurB_C"/>
    <property type="match status" value="1"/>
</dbReference>
<keyword evidence="15 19" id="KW-0131">Cell cycle</keyword>
<dbReference type="GO" id="GO:0008360">
    <property type="term" value="P:regulation of cell shape"/>
    <property type="evidence" value="ECO:0007669"/>
    <property type="project" value="UniProtKB-KW"/>
</dbReference>
<reference evidence="24" key="2">
    <citation type="submission" date="2015-11" db="EMBL/GenBank/DDBJ databases">
        <authorList>
            <person name="Anvar S.Y."/>
        </authorList>
    </citation>
    <scope>NUCLEOTIDE SEQUENCE [LARGE SCALE GENOMIC DNA]</scope>
</reference>
<evidence type="ECO:0000259" key="20">
    <source>
        <dbReference type="Pfam" id="PF02873"/>
    </source>
</evidence>
<comment type="pathway">
    <text evidence="4 19">Cell wall biogenesis; peptidoglycan biosynthesis.</text>
</comment>
<evidence type="ECO:0000313" key="24">
    <source>
        <dbReference type="Proteomes" id="UP000064525"/>
    </source>
</evidence>
<feature type="active site" description="Proton donor" evidence="19">
    <location>
        <position position="188"/>
    </location>
</feature>
<dbReference type="PANTHER" id="PTHR21071:SF4">
    <property type="entry name" value="UDP-N-ACETYLENOLPYRUVOYLGLUCOSAMINE REDUCTASE"/>
    <property type="match status" value="1"/>
</dbReference>
<dbReference type="PANTHER" id="PTHR21071">
    <property type="entry name" value="UDP-N-ACETYLENOLPYRUVOYLGLUCOSAMINE REDUCTASE"/>
    <property type="match status" value="1"/>
</dbReference>
<keyword evidence="23" id="KW-1185">Reference proteome</keyword>
<dbReference type="InterPro" id="IPR011601">
    <property type="entry name" value="MurB_C"/>
</dbReference>
<evidence type="ECO:0000256" key="16">
    <source>
        <dbReference type="ARBA" id="ARBA00023316"/>
    </source>
</evidence>
<evidence type="ECO:0000313" key="21">
    <source>
        <dbReference type="EMBL" id="CUU39402.1"/>
    </source>
</evidence>
<feature type="active site" evidence="19">
    <location>
        <position position="146"/>
    </location>
</feature>
<dbReference type="AlphaFoldDB" id="A0A099UDL8"/>
<evidence type="ECO:0000256" key="19">
    <source>
        <dbReference type="HAMAP-Rule" id="MF_00037"/>
    </source>
</evidence>
<comment type="cofactor">
    <cofactor evidence="1 19">
        <name>FAD</name>
        <dbReference type="ChEBI" id="CHEBI:57692"/>
    </cofactor>
</comment>
<reference evidence="22 23" key="1">
    <citation type="journal article" date="2014" name="Genome Announc.">
        <title>Draft genome sequences of eight enterohepatic helicobacter species isolated from both laboratory and wild rodents.</title>
        <authorList>
            <person name="Sheh A."/>
            <person name="Shen Z."/>
            <person name="Fox J.G."/>
        </authorList>
    </citation>
    <scope>NUCLEOTIDE SEQUENCE [LARGE SCALE GENOMIC DNA]</scope>
    <source>
        <strain evidence="22 23">MIT 98-6810</strain>
    </source>
</reference>
<evidence type="ECO:0000256" key="17">
    <source>
        <dbReference type="ARBA" id="ARBA00031026"/>
    </source>
</evidence>